<feature type="region of interest" description="Disordered" evidence="1">
    <location>
        <begin position="105"/>
        <end position="167"/>
    </location>
</feature>
<keyword evidence="3" id="KW-1185">Reference proteome</keyword>
<gene>
    <name evidence="2" type="ORF">EV678_3107</name>
</gene>
<dbReference type="EMBL" id="SHKM01000003">
    <property type="protein sequence ID" value="RZT75920.1"/>
    <property type="molecule type" value="Genomic_DNA"/>
</dbReference>
<evidence type="ECO:0000313" key="2">
    <source>
        <dbReference type="EMBL" id="RZT75920.1"/>
    </source>
</evidence>
<accession>A0ABY0IML3</accession>
<dbReference type="Proteomes" id="UP000292136">
    <property type="component" value="Unassembled WGS sequence"/>
</dbReference>
<reference evidence="2 3" key="1">
    <citation type="submission" date="2019-02" db="EMBL/GenBank/DDBJ databases">
        <title>Genomic Encyclopedia of Type Strains, Phase IV (KMG-IV): sequencing the most valuable type-strain genomes for metagenomic binning, comparative biology and taxonomic classification.</title>
        <authorList>
            <person name="Goeker M."/>
        </authorList>
    </citation>
    <scope>NUCLEOTIDE SEQUENCE [LARGE SCALE GENOMIC DNA]</scope>
    <source>
        <strain evidence="2 3">DSM 21223</strain>
    </source>
</reference>
<comment type="caution">
    <text evidence="2">The sequence shown here is derived from an EMBL/GenBank/DDBJ whole genome shotgun (WGS) entry which is preliminary data.</text>
</comment>
<feature type="compositionally biased region" description="Basic and acidic residues" evidence="1">
    <location>
        <begin position="109"/>
        <end position="123"/>
    </location>
</feature>
<feature type="compositionally biased region" description="Low complexity" evidence="1">
    <location>
        <begin position="157"/>
        <end position="167"/>
    </location>
</feature>
<dbReference type="RefSeq" id="WP_130460153.1">
    <property type="nucleotide sequence ID" value="NZ_SHKM01000003.1"/>
</dbReference>
<organism evidence="2 3">
    <name type="scientific">Azospira oryzae</name>
    <dbReference type="NCBI Taxonomy" id="146939"/>
    <lineage>
        <taxon>Bacteria</taxon>
        <taxon>Pseudomonadati</taxon>
        <taxon>Pseudomonadota</taxon>
        <taxon>Betaproteobacteria</taxon>
        <taxon>Rhodocyclales</taxon>
        <taxon>Rhodocyclaceae</taxon>
        <taxon>Azospira</taxon>
    </lineage>
</organism>
<name>A0ABY0IML3_9RHOO</name>
<sequence>MNAHSLRPPQAARPGPRLARLAGLLLALGAAASPLLAEEALGRLFFTPERRQALERQRLYNIQDTSHATEEPVVTLNGIVRRSSGKGSAWINGMVQHDREDISGLQVRPDGRHPGRATLKDLGNDSSTSLGVGDSHRRGSNESAGLLPDGSVLRVHPAPAGRRPAAP</sequence>
<proteinExistence type="predicted"/>
<protein>
    <submittedName>
        <fullName evidence="2">Uncharacterized protein</fullName>
    </submittedName>
</protein>
<evidence type="ECO:0000256" key="1">
    <source>
        <dbReference type="SAM" id="MobiDB-lite"/>
    </source>
</evidence>
<evidence type="ECO:0000313" key="3">
    <source>
        <dbReference type="Proteomes" id="UP000292136"/>
    </source>
</evidence>